<dbReference type="EMBL" id="QUNO01000009">
    <property type="protein sequence ID" value="REH43815.1"/>
    <property type="molecule type" value="Genomic_DNA"/>
</dbReference>
<evidence type="ECO:0000259" key="1">
    <source>
        <dbReference type="PROSITE" id="PS50837"/>
    </source>
</evidence>
<evidence type="ECO:0000313" key="2">
    <source>
        <dbReference type="EMBL" id="REH43815.1"/>
    </source>
</evidence>
<dbReference type="SUPFAM" id="SSF48371">
    <property type="entry name" value="ARM repeat"/>
    <property type="match status" value="2"/>
</dbReference>
<protein>
    <submittedName>
        <fullName evidence="2">NACHT domain-containing protein</fullName>
    </submittedName>
</protein>
<comment type="caution">
    <text evidence="2">The sequence shown here is derived from an EMBL/GenBank/DDBJ whole genome shotgun (WGS) entry which is preliminary data.</text>
</comment>
<dbReference type="InterPro" id="IPR016024">
    <property type="entry name" value="ARM-type_fold"/>
</dbReference>
<dbReference type="InterPro" id="IPR004155">
    <property type="entry name" value="PBS_lyase_HEAT"/>
</dbReference>
<proteinExistence type="predicted"/>
<dbReference type="RefSeq" id="WP_116177231.1">
    <property type="nucleotide sequence ID" value="NZ_CP144375.1"/>
</dbReference>
<evidence type="ECO:0000313" key="3">
    <source>
        <dbReference type="Proteomes" id="UP000256269"/>
    </source>
</evidence>
<dbReference type="InterPro" id="IPR011989">
    <property type="entry name" value="ARM-like"/>
</dbReference>
<name>A0A3E0HG71_9PSEU</name>
<dbReference type="Gene3D" id="3.40.50.300">
    <property type="entry name" value="P-loop containing nucleotide triphosphate hydrolases"/>
    <property type="match status" value="1"/>
</dbReference>
<sequence length="1725" mass="189354">MAHDDDQPTPVDFTNAAENHGVQANIIHGDVHIGVPEPKKPMDGVWSLLRAQVQAAQELPRMLPGARRPALADVYVRQDLGSGVDTSQAEPTRPTPILDGHGQLVEVLGPPKVRIAVRPPARTVREALDLADHLVVTGGAGQGKSTLSLRLAAEAAARWLDGAADPLSEPVFPLRLTARALAARLHMPFADALADSVRADYGALLHKPVSAGVLSDRVNGCRWLLLVDGLDEVADGDDRDRLVQVLAAAQSPYRVVLTTRPIEGAVLAPLHRIGAVRYELQSFDDEALRRFATNWFAAEGPELADRLLRQIRAAHLEDMVRVPLLATIAAIVFQQRIDLPLPDNQYELYEAYFSFLRASRPADSPFEPHRVRLLERLGVERAETDSSLVTAARQWIRDHVEPSDLPIGWPDRLTEFLVAAGPLVIRGDDMVFLHHSFAEHLAATAAARELPAVFDADHEKFARLLHTAQAGDRGRHARAVALHYTRLHPDQADAPLRSLHVGGADQHLLMARLLAGRMPASTDVVDAFLVTVRDWAATDNYRASDILYYACRATQHPGLAGWLTGVLRDESLPTSARTTSASALAERVRGEHEAEALQFLLKLVENEDADIDERLTAAEALSESGTAERGAAERGLRTILDDPNGTGDNYRTAAVLLATFDGDARDFAVAALTCRLDDPAAAPTITVEAANGLIEIGAEFHTRAIEAFRVVLHDPVHNENFRGDAALGIASLGPTYVEEAASALAAVTGDLRRTRVDRISAAKVLGRLGPQYRQAAGDIVLAMFDEPDFDVSDEGDTAAALADFGPTFRDESKRLLRALIANPSASAAQVITALGALGKHGPEHLSEVAQGLWAIVDETSPNAPEHITALGQLAALPEPDRSAAIRRLRALLVDPAAPPERRCQAATPLIDAGPEFHAEVAAHMRTIADTATEPNAAAEAWDRRLDVEPHCRAEGWATFLRLFGEPGVQVHVWLVHARSFAESDRDRDVLAGALIGVAQAEDRSLQERQMALFALFLLGTRFYRRAMAELGPLFRSVTVMDFNFVYLALQASLTSLALRRDLAGVLYELLGDPRADISRLCSIVQGLEQIGFADGPEVIQALHTIVDHADDIADRLFAQRMLLAIDPAAAPAVANDVLAQHGYVPEYSWTATVDQLAQCGVDLVPRLRIVLTSPDVDGRVRRWSARYLHKRHPEHRAEALAEVHRQLTDSHSRPTAYTLSLRNLTAIEPAAAGRALDEMTALLTDERLKIVERCNVAKDQTQLDRSSIPSVLALLQRLIDNSLLTPGERRLIVDTCRRIDPERSGLRFYFLAAAAEESTNHAHYRSLRDALPRGLRTHVERNRLADRTQRITRRLPQSDRWGAVPLVDEATAEIREVMTAPEFSPTARIDAALALARLDIRTVPEMTAYLEDMRRSSLPNRATTTLIKLRTARGREVLAETERVALDTSLPLRTRRIAADTVLSALPRTPPSLVTLLREVADDATSSWRVRSEALSKLPPTDGVTALRALRDNEAMTSVVRRRASGYLLEYRHDDRAANFRLLRAIAADPRERPALRWRAAEDLAARGREGREAAVDSLREMAHDEQLPVSARARAAEVLGDVSPNTRREVLAVLRSLLSTDKPLLRLRVLLSLGDIRPQEAALELMVMAKDGRHGPVVRVRCADAAVRLRPESTDGAAAVVRTVANDDGVPWHVRRKAACYLARWSEVCREEARQLIRRLDDRH</sequence>
<keyword evidence="3" id="KW-1185">Reference proteome</keyword>
<accession>A0A3E0HG71</accession>
<dbReference type="InterPro" id="IPR027417">
    <property type="entry name" value="P-loop_NTPase"/>
</dbReference>
<feature type="domain" description="NACHT" evidence="1">
    <location>
        <begin position="132"/>
        <end position="261"/>
    </location>
</feature>
<dbReference type="SMART" id="SM00567">
    <property type="entry name" value="EZ_HEAT"/>
    <property type="match status" value="8"/>
</dbReference>
<gene>
    <name evidence="2" type="ORF">BCF44_109358</name>
</gene>
<dbReference type="InterPro" id="IPR007111">
    <property type="entry name" value="NACHT_NTPase"/>
</dbReference>
<organism evidence="2 3">
    <name type="scientific">Kutzneria buriramensis</name>
    <dbReference type="NCBI Taxonomy" id="1045776"/>
    <lineage>
        <taxon>Bacteria</taxon>
        <taxon>Bacillati</taxon>
        <taxon>Actinomycetota</taxon>
        <taxon>Actinomycetes</taxon>
        <taxon>Pseudonocardiales</taxon>
        <taxon>Pseudonocardiaceae</taxon>
        <taxon>Kutzneria</taxon>
    </lineage>
</organism>
<dbReference type="Proteomes" id="UP000256269">
    <property type="component" value="Unassembled WGS sequence"/>
</dbReference>
<dbReference type="OrthoDB" id="135105at2"/>
<dbReference type="SUPFAM" id="SSF52540">
    <property type="entry name" value="P-loop containing nucleoside triphosphate hydrolases"/>
    <property type="match status" value="1"/>
</dbReference>
<dbReference type="Pfam" id="PF05729">
    <property type="entry name" value="NACHT"/>
    <property type="match status" value="1"/>
</dbReference>
<dbReference type="PROSITE" id="PS50837">
    <property type="entry name" value="NACHT"/>
    <property type="match status" value="1"/>
</dbReference>
<reference evidence="2 3" key="1">
    <citation type="submission" date="2018-08" db="EMBL/GenBank/DDBJ databases">
        <title>Genomic Encyclopedia of Archaeal and Bacterial Type Strains, Phase II (KMG-II): from individual species to whole genera.</title>
        <authorList>
            <person name="Goeker M."/>
        </authorList>
    </citation>
    <scope>NUCLEOTIDE SEQUENCE [LARGE SCALE GENOMIC DNA]</scope>
    <source>
        <strain evidence="2 3">DSM 45791</strain>
    </source>
</reference>
<dbReference type="Gene3D" id="1.25.10.10">
    <property type="entry name" value="Leucine-rich Repeat Variant"/>
    <property type="match status" value="2"/>
</dbReference>